<dbReference type="EMBL" id="AGNL01026771">
    <property type="protein sequence ID" value="EJK57888.1"/>
    <property type="molecule type" value="Genomic_DNA"/>
</dbReference>
<organism evidence="1 2">
    <name type="scientific">Thalassiosira oceanica</name>
    <name type="common">Marine diatom</name>
    <dbReference type="NCBI Taxonomy" id="159749"/>
    <lineage>
        <taxon>Eukaryota</taxon>
        <taxon>Sar</taxon>
        <taxon>Stramenopiles</taxon>
        <taxon>Ochrophyta</taxon>
        <taxon>Bacillariophyta</taxon>
        <taxon>Coscinodiscophyceae</taxon>
        <taxon>Thalassiosirophycidae</taxon>
        <taxon>Thalassiosirales</taxon>
        <taxon>Thalassiosiraceae</taxon>
        <taxon>Thalassiosira</taxon>
    </lineage>
</organism>
<reference evidence="1 2" key="1">
    <citation type="journal article" date="2012" name="Genome Biol.">
        <title>Genome and low-iron response of an oceanic diatom adapted to chronic iron limitation.</title>
        <authorList>
            <person name="Lommer M."/>
            <person name="Specht M."/>
            <person name="Roy A.S."/>
            <person name="Kraemer L."/>
            <person name="Andreson R."/>
            <person name="Gutowska M.A."/>
            <person name="Wolf J."/>
            <person name="Bergner S.V."/>
            <person name="Schilhabel M.B."/>
            <person name="Klostermeier U.C."/>
            <person name="Beiko R.G."/>
            <person name="Rosenstiel P."/>
            <person name="Hippler M."/>
            <person name="Laroche J."/>
        </authorList>
    </citation>
    <scope>NUCLEOTIDE SEQUENCE [LARGE SCALE GENOMIC DNA]</scope>
    <source>
        <strain evidence="1 2">CCMP1005</strain>
    </source>
</reference>
<feature type="non-terminal residue" evidence="1">
    <location>
        <position position="83"/>
    </location>
</feature>
<dbReference type="Proteomes" id="UP000266841">
    <property type="component" value="Unassembled WGS sequence"/>
</dbReference>
<dbReference type="OrthoDB" id="3512640at2759"/>
<comment type="caution">
    <text evidence="1">The sequence shown here is derived from an EMBL/GenBank/DDBJ whole genome shotgun (WGS) entry which is preliminary data.</text>
</comment>
<keyword evidence="2" id="KW-1185">Reference proteome</keyword>
<accession>K0RVN4</accession>
<dbReference type="AlphaFoldDB" id="K0RVN4"/>
<name>K0RVN4_THAOC</name>
<dbReference type="OMA" id="NAFQIIQ"/>
<gene>
    <name evidence="1" type="ORF">THAOC_22029</name>
</gene>
<protein>
    <submittedName>
        <fullName evidence="1">Uncharacterized protein</fullName>
    </submittedName>
</protein>
<evidence type="ECO:0000313" key="1">
    <source>
        <dbReference type="EMBL" id="EJK57888.1"/>
    </source>
</evidence>
<proteinExistence type="predicted"/>
<evidence type="ECO:0000313" key="2">
    <source>
        <dbReference type="Proteomes" id="UP000266841"/>
    </source>
</evidence>
<sequence length="83" mass="8991">MLTTKLARSLQTRTANTSWLRYLNSSCSNGSAQNGSSIARHFSSKPWIPGVSMDTDMVHGGVDPDEKTGAILTPVYLSTTFVQ</sequence>